<keyword evidence="5" id="KW-0732">Signal</keyword>
<evidence type="ECO:0000256" key="1">
    <source>
        <dbReference type="ARBA" id="ARBA00009995"/>
    </source>
</evidence>
<feature type="non-terminal residue" evidence="7">
    <location>
        <position position="322"/>
    </location>
</feature>
<gene>
    <name evidence="7" type="ORF">OESDEN_11195</name>
</gene>
<reference evidence="7 8" key="1">
    <citation type="submission" date="2014-03" db="EMBL/GenBank/DDBJ databases">
        <title>Draft genome of the hookworm Oesophagostomum dentatum.</title>
        <authorList>
            <person name="Mitreva M."/>
        </authorList>
    </citation>
    <scope>NUCLEOTIDE SEQUENCE [LARGE SCALE GENOMIC DNA]</scope>
    <source>
        <strain evidence="7 8">OD-Hann</strain>
    </source>
</reference>
<dbReference type="InterPro" id="IPR002213">
    <property type="entry name" value="UDP_glucos_trans"/>
</dbReference>
<dbReference type="EMBL" id="KN554884">
    <property type="protein sequence ID" value="KHJ88996.1"/>
    <property type="molecule type" value="Genomic_DNA"/>
</dbReference>
<keyword evidence="8" id="KW-1185">Reference proteome</keyword>
<dbReference type="Gene3D" id="3.40.50.2000">
    <property type="entry name" value="Glycogen Phosphorylase B"/>
    <property type="match status" value="1"/>
</dbReference>
<dbReference type="AlphaFoldDB" id="A0A0B1SYK8"/>
<dbReference type="Proteomes" id="UP000053660">
    <property type="component" value="Unassembled WGS sequence"/>
</dbReference>
<protein>
    <recommendedName>
        <fullName evidence="2">glucuronosyltransferase</fullName>
        <ecNumber evidence="2">2.4.1.17</ecNumber>
    </recommendedName>
</protein>
<evidence type="ECO:0000256" key="2">
    <source>
        <dbReference type="ARBA" id="ARBA00012544"/>
    </source>
</evidence>
<dbReference type="PANTHER" id="PTHR48043">
    <property type="entry name" value="EG:EG0003.4 PROTEIN-RELATED"/>
    <property type="match status" value="1"/>
</dbReference>
<organism evidence="7 8">
    <name type="scientific">Oesophagostomum dentatum</name>
    <name type="common">Nodular worm</name>
    <dbReference type="NCBI Taxonomy" id="61180"/>
    <lineage>
        <taxon>Eukaryota</taxon>
        <taxon>Metazoa</taxon>
        <taxon>Ecdysozoa</taxon>
        <taxon>Nematoda</taxon>
        <taxon>Chromadorea</taxon>
        <taxon>Rhabditida</taxon>
        <taxon>Rhabditina</taxon>
        <taxon>Rhabditomorpha</taxon>
        <taxon>Strongyloidea</taxon>
        <taxon>Strongylidae</taxon>
        <taxon>Oesophagostomum</taxon>
    </lineage>
</organism>
<comment type="catalytic activity">
    <reaction evidence="6">
        <text>glucuronate acceptor + UDP-alpha-D-glucuronate = acceptor beta-D-glucuronoside + UDP + H(+)</text>
        <dbReference type="Rhea" id="RHEA:21032"/>
        <dbReference type="ChEBI" id="CHEBI:15378"/>
        <dbReference type="ChEBI" id="CHEBI:58052"/>
        <dbReference type="ChEBI" id="CHEBI:58223"/>
        <dbReference type="ChEBI" id="CHEBI:132367"/>
        <dbReference type="ChEBI" id="CHEBI:132368"/>
        <dbReference type="EC" id="2.4.1.17"/>
    </reaction>
</comment>
<dbReference type="PANTHER" id="PTHR48043:SF145">
    <property type="entry name" value="FI06409P-RELATED"/>
    <property type="match status" value="1"/>
</dbReference>
<sequence length="322" mass="36830">MQFMGRMADILQEAGHEVTVLHPVWMPKYLHGVSKMAKQVLFDLPDDIKNGLDPHNLNVWDMESWSIVQQLILLRDHTAYQIKSCDLLLSDNRTIQALKSEAYDVGITEILGGCGFGIFKKIGIDHVIGASAMGLVDTMAEFYDAPKLPSFVPSFLLPITDKMNFMERTINFITGCISELVSRIIVYEYEKIFERYGITINEDEFYRSTNYLLSNSDEFLEFVRPLTSKIVHVGGVALPEKEPLSREFRELMERKDRSGVVYISFGSVIPTAEMPTYFREAIFHAAKTFPLITFIWKIDVDDTSPNIKNLHTFTWLPQQAIL</sequence>
<keyword evidence="4" id="KW-0808">Transferase</keyword>
<evidence type="ECO:0000313" key="7">
    <source>
        <dbReference type="EMBL" id="KHJ88996.1"/>
    </source>
</evidence>
<dbReference type="SUPFAM" id="SSF53756">
    <property type="entry name" value="UDP-Glycosyltransferase/glycogen phosphorylase"/>
    <property type="match status" value="1"/>
</dbReference>
<evidence type="ECO:0000313" key="8">
    <source>
        <dbReference type="Proteomes" id="UP000053660"/>
    </source>
</evidence>
<dbReference type="Pfam" id="PF00201">
    <property type="entry name" value="UDPGT"/>
    <property type="match status" value="1"/>
</dbReference>
<dbReference type="InterPro" id="IPR050271">
    <property type="entry name" value="UDP-glycosyltransferase"/>
</dbReference>
<comment type="similarity">
    <text evidence="1">Belongs to the UDP-glycosyltransferase family.</text>
</comment>
<evidence type="ECO:0000256" key="4">
    <source>
        <dbReference type="ARBA" id="ARBA00022679"/>
    </source>
</evidence>
<evidence type="ECO:0000256" key="5">
    <source>
        <dbReference type="ARBA" id="ARBA00022729"/>
    </source>
</evidence>
<dbReference type="EC" id="2.4.1.17" evidence="2"/>
<dbReference type="OrthoDB" id="5835829at2759"/>
<evidence type="ECO:0000256" key="6">
    <source>
        <dbReference type="ARBA" id="ARBA00047475"/>
    </source>
</evidence>
<evidence type="ECO:0000256" key="3">
    <source>
        <dbReference type="ARBA" id="ARBA00022676"/>
    </source>
</evidence>
<name>A0A0B1SYK8_OESDE</name>
<accession>A0A0B1SYK8</accession>
<dbReference type="GO" id="GO:0015020">
    <property type="term" value="F:glucuronosyltransferase activity"/>
    <property type="evidence" value="ECO:0007669"/>
    <property type="project" value="UniProtKB-EC"/>
</dbReference>
<proteinExistence type="inferred from homology"/>
<keyword evidence="3" id="KW-0328">Glycosyltransferase</keyword>